<feature type="compositionally biased region" description="Polar residues" evidence="3">
    <location>
        <begin position="393"/>
        <end position="425"/>
    </location>
</feature>
<feature type="compositionally biased region" description="Basic residues" evidence="3">
    <location>
        <begin position="549"/>
        <end position="558"/>
    </location>
</feature>
<keyword evidence="5" id="KW-1185">Reference proteome</keyword>
<dbReference type="PANTHER" id="PTHR22691">
    <property type="entry name" value="YEAST SPT2-RELATED"/>
    <property type="match status" value="1"/>
</dbReference>
<keyword evidence="2" id="KW-0175">Coiled coil</keyword>
<accession>A0A8T0QG31</accession>
<feature type="compositionally biased region" description="Basic and acidic residues" evidence="3">
    <location>
        <begin position="294"/>
        <end position="303"/>
    </location>
</feature>
<dbReference type="OrthoDB" id="6259853at2759"/>
<feature type="compositionally biased region" description="Basic and acidic residues" evidence="3">
    <location>
        <begin position="426"/>
        <end position="443"/>
    </location>
</feature>
<dbReference type="GO" id="GO:0003677">
    <property type="term" value="F:DNA binding"/>
    <property type="evidence" value="ECO:0007669"/>
    <property type="project" value="TreeGrafter"/>
</dbReference>
<feature type="region of interest" description="Disordered" evidence="3">
    <location>
        <begin position="176"/>
        <end position="484"/>
    </location>
</feature>
<evidence type="ECO:0000313" key="4">
    <source>
        <dbReference type="EMBL" id="KAG2573911.1"/>
    </source>
</evidence>
<reference evidence="4" key="1">
    <citation type="submission" date="2020-05" db="EMBL/GenBank/DDBJ databases">
        <title>WGS assembly of Panicum virgatum.</title>
        <authorList>
            <person name="Lovell J.T."/>
            <person name="Jenkins J."/>
            <person name="Shu S."/>
            <person name="Juenger T.E."/>
            <person name="Schmutz J."/>
        </authorList>
    </citation>
    <scope>NUCLEOTIDE SEQUENCE</scope>
    <source>
        <strain evidence="4">AP13</strain>
    </source>
</reference>
<feature type="region of interest" description="Disordered" evidence="3">
    <location>
        <begin position="515"/>
        <end position="558"/>
    </location>
</feature>
<feature type="compositionally biased region" description="Acidic residues" evidence="3">
    <location>
        <begin position="17"/>
        <end position="47"/>
    </location>
</feature>
<feature type="compositionally biased region" description="Low complexity" evidence="3">
    <location>
        <begin position="359"/>
        <end position="392"/>
    </location>
</feature>
<feature type="compositionally biased region" description="Basic and acidic residues" evidence="3">
    <location>
        <begin position="515"/>
        <end position="548"/>
    </location>
</feature>
<feature type="compositionally biased region" description="Basic and acidic residues" evidence="3">
    <location>
        <begin position="126"/>
        <end position="135"/>
    </location>
</feature>
<evidence type="ECO:0000256" key="3">
    <source>
        <dbReference type="SAM" id="MobiDB-lite"/>
    </source>
</evidence>
<gene>
    <name evidence="4" type="ORF">PVAP13_7KG285555</name>
</gene>
<proteinExistence type="inferred from homology"/>
<organism evidence="4 5">
    <name type="scientific">Panicum virgatum</name>
    <name type="common">Blackwell switchgrass</name>
    <dbReference type="NCBI Taxonomy" id="38727"/>
    <lineage>
        <taxon>Eukaryota</taxon>
        <taxon>Viridiplantae</taxon>
        <taxon>Streptophyta</taxon>
        <taxon>Embryophyta</taxon>
        <taxon>Tracheophyta</taxon>
        <taxon>Spermatophyta</taxon>
        <taxon>Magnoliopsida</taxon>
        <taxon>Liliopsida</taxon>
        <taxon>Poales</taxon>
        <taxon>Poaceae</taxon>
        <taxon>PACMAD clade</taxon>
        <taxon>Panicoideae</taxon>
        <taxon>Panicodae</taxon>
        <taxon>Paniceae</taxon>
        <taxon>Panicinae</taxon>
        <taxon>Panicum</taxon>
        <taxon>Panicum sect. Hiantes</taxon>
    </lineage>
</organism>
<evidence type="ECO:0008006" key="6">
    <source>
        <dbReference type="Google" id="ProtNLM"/>
    </source>
</evidence>
<feature type="region of interest" description="Disordered" evidence="3">
    <location>
        <begin position="126"/>
        <end position="161"/>
    </location>
</feature>
<feature type="compositionally biased region" description="Polar residues" evidence="3">
    <location>
        <begin position="136"/>
        <end position="146"/>
    </location>
</feature>
<dbReference type="InterPro" id="IPR013256">
    <property type="entry name" value="Chromatin_SPT2"/>
</dbReference>
<comment type="caution">
    <text evidence="4">The sequence shown here is derived from an EMBL/GenBank/DDBJ whole genome shotgun (WGS) entry which is preliminary data.</text>
</comment>
<feature type="compositionally biased region" description="Polar residues" evidence="3">
    <location>
        <begin position="268"/>
        <end position="283"/>
    </location>
</feature>
<dbReference type="AlphaFoldDB" id="A0A8T0QG31"/>
<dbReference type="GO" id="GO:0006360">
    <property type="term" value="P:transcription by RNA polymerase I"/>
    <property type="evidence" value="ECO:0007669"/>
    <property type="project" value="TreeGrafter"/>
</dbReference>
<evidence type="ECO:0000256" key="2">
    <source>
        <dbReference type="ARBA" id="ARBA00023054"/>
    </source>
</evidence>
<feature type="region of interest" description="Disordered" evidence="3">
    <location>
        <begin position="69"/>
        <end position="100"/>
    </location>
</feature>
<dbReference type="GO" id="GO:0005730">
    <property type="term" value="C:nucleolus"/>
    <property type="evidence" value="ECO:0007669"/>
    <property type="project" value="TreeGrafter"/>
</dbReference>
<dbReference type="GO" id="GO:0042393">
    <property type="term" value="F:histone binding"/>
    <property type="evidence" value="ECO:0007669"/>
    <property type="project" value="TreeGrafter"/>
</dbReference>
<dbReference type="GO" id="GO:0006334">
    <property type="term" value="P:nucleosome assembly"/>
    <property type="evidence" value="ECO:0007669"/>
    <property type="project" value="TreeGrafter"/>
</dbReference>
<comment type="similarity">
    <text evidence="1">Belongs to the SPT2 family.</text>
</comment>
<feature type="compositionally biased region" description="Low complexity" evidence="3">
    <location>
        <begin position="70"/>
        <end position="80"/>
    </location>
</feature>
<evidence type="ECO:0000256" key="1">
    <source>
        <dbReference type="ARBA" id="ARBA00006461"/>
    </source>
</evidence>
<dbReference type="EMBL" id="CM029049">
    <property type="protein sequence ID" value="KAG2573911.1"/>
    <property type="molecule type" value="Genomic_DNA"/>
</dbReference>
<evidence type="ECO:0000313" key="5">
    <source>
        <dbReference type="Proteomes" id="UP000823388"/>
    </source>
</evidence>
<feature type="region of interest" description="Disordered" evidence="3">
    <location>
        <begin position="1"/>
        <end position="49"/>
    </location>
</feature>
<protein>
    <recommendedName>
        <fullName evidence="6">SPT2 chromatin protein</fullName>
    </recommendedName>
</protein>
<feature type="compositionally biased region" description="Basic and acidic residues" evidence="3">
    <location>
        <begin position="234"/>
        <end position="263"/>
    </location>
</feature>
<dbReference type="SMART" id="SM00784">
    <property type="entry name" value="SPT2"/>
    <property type="match status" value="1"/>
</dbReference>
<dbReference type="Proteomes" id="UP000823388">
    <property type="component" value="Chromosome 7K"/>
</dbReference>
<name>A0A8T0QG31_PANVG</name>
<feature type="compositionally biased region" description="Polar residues" evidence="3">
    <location>
        <begin position="212"/>
        <end position="233"/>
    </location>
</feature>
<sequence>MRGYEYETNGYHRAVEDEYEDEYYDQDEYEEDGSGAGDEYVEEEEPLEGQKEILELRERLKEQIRRKAKAAAASAAGRSSSNDRVPPTRDNKFGSFFGPSKPVISRRVIEERKSLKELHSTISRDLRPSVVHRDMPSSSKVQNRVNGHQHKPKIVNEVKKKAEALKDNRDYSFLLSDDADLSSSPKEKPSARSSLSQKTDREVMHSAAKSKAATSQPARLSNGYGSKNTLSTQRHAEGRVDSIRKEAFSNRERVVSRDSERMHGIVRNGSNQASTSKTTSQKLPTKGSIANRHLSKDLNDPALRKGSVASRHEIDRPKSSQSQRMQSAGQRPQLSSHGQRPHQSVQPRPQPSLPNRRPQQVSQGQKPQQSLQSQRTQQSLQSQRLQQSSHVQKLQSSQTHRPQLQSNRSQSMQGQRPLSSQGQYSEQRRLQANDRVKQVERQIRPPSKPMPSRPISSNGIRDDHAKRKQVAKRRLDEDEDEENPFAMIRNMFGYDPRKYVGRDEDDSDMEADFATIEREEKRSARIARQEDEEQLRLIEEEERREQERKRRKMAARGR</sequence>
<feature type="compositionally biased region" description="Polar residues" evidence="3">
    <location>
        <begin position="319"/>
        <end position="347"/>
    </location>
</feature>
<dbReference type="Pfam" id="PF08243">
    <property type="entry name" value="SPT2"/>
    <property type="match status" value="1"/>
</dbReference>
<dbReference type="PANTHER" id="PTHR22691:SF12">
    <property type="entry name" value="OS11G0296800 PROTEIN"/>
    <property type="match status" value="1"/>
</dbReference>